<dbReference type="InterPro" id="IPR043683">
    <property type="entry name" value="TetX_monooxygenase"/>
</dbReference>
<dbReference type="SUPFAM" id="SSF51905">
    <property type="entry name" value="FAD/NAD(P)-binding domain"/>
    <property type="match status" value="1"/>
</dbReference>
<evidence type="ECO:0000256" key="3">
    <source>
        <dbReference type="ARBA" id="ARBA00023002"/>
    </source>
</evidence>
<evidence type="ECO:0000259" key="6">
    <source>
        <dbReference type="Pfam" id="PF01494"/>
    </source>
</evidence>
<feature type="domain" description="FAD-binding" evidence="6">
    <location>
        <begin position="19"/>
        <end position="181"/>
    </location>
</feature>
<feature type="binding site" evidence="5">
    <location>
        <position position="312"/>
    </location>
    <ligand>
        <name>FAD</name>
        <dbReference type="ChEBI" id="CHEBI:57692"/>
    </ligand>
</feature>
<evidence type="ECO:0000256" key="2">
    <source>
        <dbReference type="ARBA" id="ARBA00022827"/>
    </source>
</evidence>
<dbReference type="Pfam" id="PF01494">
    <property type="entry name" value="FAD_binding_3"/>
    <property type="match status" value="2"/>
</dbReference>
<keyword evidence="5" id="KW-0547">Nucleotide-binding</keyword>
<dbReference type="PANTHER" id="PTHR46972">
    <property type="entry name" value="MONOOXYGENASE ASQM-RELATED"/>
    <property type="match status" value="1"/>
</dbReference>
<keyword evidence="4 5" id="KW-0503">Monooxygenase</keyword>
<keyword evidence="5" id="KW-0963">Cytoplasm</keyword>
<comment type="catalytic activity">
    <reaction evidence="5">
        <text>a tetracycline + NADPH + O2 + H(+) = an 11a-hydroxytetracycline + NADP(+) + H2O</text>
        <dbReference type="Rhea" id="RHEA:61444"/>
        <dbReference type="ChEBI" id="CHEBI:15377"/>
        <dbReference type="ChEBI" id="CHEBI:15378"/>
        <dbReference type="ChEBI" id="CHEBI:15379"/>
        <dbReference type="ChEBI" id="CHEBI:57783"/>
        <dbReference type="ChEBI" id="CHEBI:58349"/>
        <dbReference type="ChEBI" id="CHEBI:144644"/>
        <dbReference type="ChEBI" id="CHEBI:144645"/>
    </reaction>
</comment>
<feature type="binding site" evidence="5">
    <location>
        <position position="61"/>
    </location>
    <ligand>
        <name>FAD</name>
        <dbReference type="ChEBI" id="CHEBI:57692"/>
    </ligand>
</feature>
<reference evidence="7 8" key="1">
    <citation type="submission" date="2019-12" db="EMBL/GenBank/DDBJ databases">
        <title>The draft genomic sequence of strain Chitinophaga oryziterrae JCM 16595.</title>
        <authorList>
            <person name="Zhang X."/>
        </authorList>
    </citation>
    <scope>NUCLEOTIDE SEQUENCE [LARGE SCALE GENOMIC DNA]</scope>
    <source>
        <strain evidence="7 8">JCM 16595</strain>
    </source>
</reference>
<dbReference type="GO" id="GO:0046677">
    <property type="term" value="P:response to antibiotic"/>
    <property type="evidence" value="ECO:0007669"/>
    <property type="project" value="InterPro"/>
</dbReference>
<comment type="subunit">
    <text evidence="5">Monomer.</text>
</comment>
<dbReference type="GO" id="GO:0005737">
    <property type="term" value="C:cytoplasm"/>
    <property type="evidence" value="ECO:0007669"/>
    <property type="project" value="UniProtKB-SubCell"/>
</dbReference>
<evidence type="ECO:0000313" key="8">
    <source>
        <dbReference type="Proteomes" id="UP000468388"/>
    </source>
</evidence>
<keyword evidence="5" id="KW-0521">NADP</keyword>
<feature type="domain" description="FAD-binding" evidence="6">
    <location>
        <begin position="309"/>
        <end position="365"/>
    </location>
</feature>
<dbReference type="GO" id="GO:0004497">
    <property type="term" value="F:monooxygenase activity"/>
    <property type="evidence" value="ECO:0007669"/>
    <property type="project" value="UniProtKB-UniRule"/>
</dbReference>
<comment type="domain">
    <text evidence="5">Consists of an N-terminal FAD-binding domain with a Rossman fold and a C-terminal substrate-binding domain.</text>
</comment>
<comment type="cofactor">
    <cofactor evidence="5">
        <name>FAD</name>
        <dbReference type="ChEBI" id="CHEBI:57692"/>
    </cofactor>
</comment>
<sequence>MKISLKKSLNNNSMKNKRIAIVGGGPGGLTLARLLQIKGADVKVYERDVNKDVRVQGATLDLHDESGLRALREAGLIDAFKANYRPGADKMRIVDRDATILMDEDINASDEMSRPEIDRGPLRKILLDSLAPDTVVWDSQFVSMSETGNTWTLTFKNGTSAQADIVIAADGANSKIRPLITPIRPFFAGVTAIEGVVYNSATASPKIHELLSGGKIFALGDGKTLIVSAKGDGSLAYYCGFKSDECWYHNSGIDFTDKTQVINWFKEEFKGWAPVWLEIFENASTNFIPRPQYCMPLDQHWEALPNLTMLGDAAHLMPPYAGEGVNMAMLDALELSICLTSTAFPDTQTAIAHYEKEMRARASETAMMTLEQTDALHCEEGLENMMAMFSEH</sequence>
<dbReference type="AlphaFoldDB" id="A0A6N8J9L9"/>
<dbReference type="Gene3D" id="3.50.50.60">
    <property type="entry name" value="FAD/NAD(P)-binding domain"/>
    <property type="match status" value="1"/>
</dbReference>
<comment type="caution">
    <text evidence="7">The sequence shown here is derived from an EMBL/GenBank/DDBJ whole genome shotgun (WGS) entry which is preliminary data.</text>
</comment>
<evidence type="ECO:0000256" key="4">
    <source>
        <dbReference type="ARBA" id="ARBA00023033"/>
    </source>
</evidence>
<dbReference type="InterPro" id="IPR002938">
    <property type="entry name" value="FAD-bd"/>
</dbReference>
<protein>
    <recommendedName>
        <fullName evidence="5">Flavin-dependent monooxygenase</fullName>
    </recommendedName>
    <alternativeName>
        <fullName evidence="5">TetX monooxygenase</fullName>
        <shortName evidence="5">TetX</shortName>
        <ecNumber evidence="5">1.14.13.-</ecNumber>
    </alternativeName>
</protein>
<dbReference type="Proteomes" id="UP000468388">
    <property type="component" value="Unassembled WGS sequence"/>
</dbReference>
<dbReference type="InterPro" id="IPR036188">
    <property type="entry name" value="FAD/NAD-bd_sf"/>
</dbReference>
<dbReference type="HAMAP" id="MF_00845">
    <property type="entry name" value="TetX_monooxygenase"/>
    <property type="match status" value="1"/>
</dbReference>
<comment type="similarity">
    <text evidence="5">Belongs to the aromatic-ring hydroxylase family. TetX subfamily.</text>
</comment>
<organism evidence="7 8">
    <name type="scientific">Chitinophaga oryziterrae</name>
    <dbReference type="NCBI Taxonomy" id="1031224"/>
    <lineage>
        <taxon>Bacteria</taxon>
        <taxon>Pseudomonadati</taxon>
        <taxon>Bacteroidota</taxon>
        <taxon>Chitinophagia</taxon>
        <taxon>Chitinophagales</taxon>
        <taxon>Chitinophagaceae</taxon>
        <taxon>Chitinophaga</taxon>
    </lineage>
</organism>
<keyword evidence="3 5" id="KW-0560">Oxidoreductase</keyword>
<evidence type="ECO:0000313" key="7">
    <source>
        <dbReference type="EMBL" id="MVT41813.1"/>
    </source>
</evidence>
<accession>A0A6N8J9L9</accession>
<keyword evidence="1 5" id="KW-0285">Flavoprotein</keyword>
<dbReference type="PANTHER" id="PTHR46972:SF1">
    <property type="entry name" value="FAD DEPENDENT OXIDOREDUCTASE DOMAIN-CONTAINING PROTEIN"/>
    <property type="match status" value="1"/>
</dbReference>
<dbReference type="OrthoDB" id="9782160at2"/>
<name>A0A6N8J9L9_9BACT</name>
<dbReference type="EC" id="1.14.13.-" evidence="5"/>
<dbReference type="EMBL" id="WRXO01000003">
    <property type="protein sequence ID" value="MVT41813.1"/>
    <property type="molecule type" value="Genomic_DNA"/>
</dbReference>
<dbReference type="GO" id="GO:0071949">
    <property type="term" value="F:FAD binding"/>
    <property type="evidence" value="ECO:0007669"/>
    <property type="project" value="InterPro"/>
</dbReference>
<evidence type="ECO:0000256" key="1">
    <source>
        <dbReference type="ARBA" id="ARBA00022630"/>
    </source>
</evidence>
<evidence type="ECO:0000256" key="5">
    <source>
        <dbReference type="HAMAP-Rule" id="MF_00845"/>
    </source>
</evidence>
<proteinExistence type="inferred from homology"/>
<feature type="binding site" evidence="5">
    <location>
        <position position="119"/>
    </location>
    <ligand>
        <name>FAD</name>
        <dbReference type="ChEBI" id="CHEBI:57692"/>
    </ligand>
</feature>
<keyword evidence="8" id="KW-1185">Reference proteome</keyword>
<gene>
    <name evidence="7" type="ORF">GO495_14580</name>
</gene>
<dbReference type="PRINTS" id="PR00420">
    <property type="entry name" value="RNGMNOXGNASE"/>
</dbReference>
<feature type="binding site" evidence="5">
    <location>
        <position position="54"/>
    </location>
    <ligand>
        <name>NADPH</name>
        <dbReference type="ChEBI" id="CHEBI:57783"/>
    </ligand>
</feature>
<comment type="subcellular location">
    <subcellularLocation>
        <location evidence="5">Cytoplasm</location>
    </subcellularLocation>
</comment>
<keyword evidence="2 5" id="KW-0274">FAD</keyword>
<comment type="function">
    <text evidence="5">An FAD-requiring monooxygenase active on some tetracycline antibiotic derivatives, which leads to their inactivation. Hydroxylates carbon 11a of tetracycline and some analogs.</text>
</comment>